<protein>
    <recommendedName>
        <fullName evidence="9">Deoxynucleoside kinase domain-containing protein</fullName>
    </recommendedName>
</protein>
<evidence type="ECO:0000256" key="7">
    <source>
        <dbReference type="PIRSR" id="PIRSR000705-2"/>
    </source>
</evidence>
<feature type="domain" description="Deoxynucleoside kinase" evidence="9">
    <location>
        <begin position="22"/>
        <end position="215"/>
    </location>
</feature>
<dbReference type="InterPro" id="IPR002624">
    <property type="entry name" value="DCK/DGK"/>
</dbReference>
<evidence type="ECO:0000313" key="10">
    <source>
        <dbReference type="EMBL" id="KAG2378571.1"/>
    </source>
</evidence>
<gene>
    <name evidence="10" type="ORF">C9374_008210</name>
</gene>
<evidence type="ECO:0000256" key="1">
    <source>
        <dbReference type="ARBA" id="ARBA00007420"/>
    </source>
</evidence>
<dbReference type="Pfam" id="PF01712">
    <property type="entry name" value="dNK"/>
    <property type="match status" value="1"/>
</dbReference>
<evidence type="ECO:0000256" key="2">
    <source>
        <dbReference type="ARBA" id="ARBA00022679"/>
    </source>
</evidence>
<reference evidence="10 11" key="1">
    <citation type="journal article" date="2018" name="BMC Genomics">
        <title>The genome of Naegleria lovaniensis, the basis for a comparative approach to unravel pathogenicity factors of the human pathogenic amoeba N. fowleri.</title>
        <authorList>
            <person name="Liechti N."/>
            <person name="Schurch N."/>
            <person name="Bruggmann R."/>
            <person name="Wittwer M."/>
        </authorList>
    </citation>
    <scope>NUCLEOTIDE SEQUENCE [LARGE SCALE GENOMIC DNA]</scope>
    <source>
        <strain evidence="10 11">ATCC 30569</strain>
    </source>
</reference>
<evidence type="ECO:0000256" key="3">
    <source>
        <dbReference type="ARBA" id="ARBA00022741"/>
    </source>
</evidence>
<feature type="binding site" evidence="7">
    <location>
        <position position="50"/>
    </location>
    <ligand>
        <name>substrate</name>
    </ligand>
</feature>
<dbReference type="Gene3D" id="3.40.50.300">
    <property type="entry name" value="P-loop containing nucleotide triphosphate hydrolases"/>
    <property type="match status" value="1"/>
</dbReference>
<evidence type="ECO:0000256" key="6">
    <source>
        <dbReference type="PIRSR" id="PIRSR000705-1"/>
    </source>
</evidence>
<evidence type="ECO:0000313" key="11">
    <source>
        <dbReference type="Proteomes" id="UP000816034"/>
    </source>
</evidence>
<evidence type="ECO:0000259" key="9">
    <source>
        <dbReference type="Pfam" id="PF01712"/>
    </source>
</evidence>
<dbReference type="GO" id="GO:0005524">
    <property type="term" value="F:ATP binding"/>
    <property type="evidence" value="ECO:0007669"/>
    <property type="project" value="UniProtKB-KW"/>
</dbReference>
<feature type="binding site" evidence="8">
    <location>
        <begin position="26"/>
        <end position="34"/>
    </location>
    <ligand>
        <name>ATP</name>
        <dbReference type="ChEBI" id="CHEBI:30616"/>
    </ligand>
</feature>
<sequence>MMKQELLSSSIDNQFLNDQVFIGVSGMIGSGKTTLAKALAEKLGIGVHYEPVIDNEYLADFYSDMKTYSFRLQVYLLNRRFEQHQKIIWGSNGGIQDRTIYEDTIFAKVLMETGMMEKRDYDTYVSLFRNMSKFMKHNTMIIHLDVSPEKSLERIKLRGRDCENGITLEYLQKLHAGYEEWLTKISKIIPVIKVNWSEFRNLEDVLDEVLKAYNQIHNIQHVTWQQEH</sequence>
<keyword evidence="3 8" id="KW-0547">Nucleotide-binding</keyword>
<organism evidence="10 11">
    <name type="scientific">Naegleria lovaniensis</name>
    <name type="common">Amoeba</name>
    <dbReference type="NCBI Taxonomy" id="51637"/>
    <lineage>
        <taxon>Eukaryota</taxon>
        <taxon>Discoba</taxon>
        <taxon>Heterolobosea</taxon>
        <taxon>Tetramitia</taxon>
        <taxon>Eutetramitia</taxon>
        <taxon>Vahlkampfiidae</taxon>
        <taxon>Naegleria</taxon>
    </lineage>
</organism>
<dbReference type="PIRSF" id="PIRSF000705">
    <property type="entry name" value="DNK"/>
    <property type="match status" value="1"/>
</dbReference>
<feature type="binding site" evidence="7">
    <location>
        <position position="103"/>
    </location>
    <ligand>
        <name>substrate</name>
    </ligand>
</feature>
<feature type="binding site" evidence="7">
    <location>
        <position position="73"/>
    </location>
    <ligand>
        <name>substrate</name>
    </ligand>
</feature>
<accession>A0AA88GJY4</accession>
<name>A0AA88GJY4_NAELO</name>
<dbReference type="InterPro" id="IPR031314">
    <property type="entry name" value="DNK_dom"/>
</dbReference>
<dbReference type="GO" id="GO:0019136">
    <property type="term" value="F:deoxynucleoside kinase activity"/>
    <property type="evidence" value="ECO:0007669"/>
    <property type="project" value="InterPro"/>
</dbReference>
<feature type="active site" description="Proton acceptor" evidence="6">
    <location>
        <position position="97"/>
    </location>
</feature>
<feature type="binding site" evidence="7">
    <location>
        <position position="62"/>
    </location>
    <ligand>
        <name>substrate</name>
    </ligand>
</feature>
<dbReference type="InterPro" id="IPR027417">
    <property type="entry name" value="P-loop_NTPase"/>
</dbReference>
<comment type="similarity">
    <text evidence="1">Belongs to the DCK/DGK family.</text>
</comment>
<keyword evidence="11" id="KW-1185">Reference proteome</keyword>
<dbReference type="InterPro" id="IPR050566">
    <property type="entry name" value="Deoxyribonucleoside_kinase"/>
</dbReference>
<comment type="caution">
    <text evidence="10">The sequence shown here is derived from an EMBL/GenBank/DDBJ whole genome shotgun (WGS) entry which is preliminary data.</text>
</comment>
<dbReference type="PANTHER" id="PTHR10513">
    <property type="entry name" value="DEOXYNUCLEOSIDE KINASE"/>
    <property type="match status" value="1"/>
</dbReference>
<dbReference type="EMBL" id="PYSW02000032">
    <property type="protein sequence ID" value="KAG2378571.1"/>
    <property type="molecule type" value="Genomic_DNA"/>
</dbReference>
<dbReference type="AlphaFoldDB" id="A0AA88GJY4"/>
<evidence type="ECO:0000256" key="4">
    <source>
        <dbReference type="ARBA" id="ARBA00022777"/>
    </source>
</evidence>
<dbReference type="FunFam" id="3.40.50.300:FF:000659">
    <property type="entry name" value="Deoxyguanosine kinase"/>
    <property type="match status" value="1"/>
</dbReference>
<dbReference type="GO" id="GO:0005739">
    <property type="term" value="C:mitochondrion"/>
    <property type="evidence" value="ECO:0007669"/>
    <property type="project" value="TreeGrafter"/>
</dbReference>
<proteinExistence type="inferred from homology"/>
<dbReference type="GeneID" id="68100664"/>
<keyword evidence="5 8" id="KW-0067">ATP-binding</keyword>
<dbReference type="RefSeq" id="XP_044545833.1">
    <property type="nucleotide sequence ID" value="XM_044698262.1"/>
</dbReference>
<dbReference type="CDD" id="cd01673">
    <property type="entry name" value="dNK"/>
    <property type="match status" value="1"/>
</dbReference>
<keyword evidence="4" id="KW-0418">Kinase</keyword>
<keyword evidence="2" id="KW-0808">Transferase</keyword>
<dbReference type="PANTHER" id="PTHR10513:SF35">
    <property type="entry name" value="DEOXYADENOSINE KINASE"/>
    <property type="match status" value="1"/>
</dbReference>
<feature type="binding site" evidence="7">
    <location>
        <position position="98"/>
    </location>
    <ligand>
        <name>substrate</name>
    </ligand>
</feature>
<dbReference type="Proteomes" id="UP000816034">
    <property type="component" value="Unassembled WGS sequence"/>
</dbReference>
<evidence type="ECO:0000256" key="8">
    <source>
        <dbReference type="PIRSR" id="PIRSR000705-3"/>
    </source>
</evidence>
<dbReference type="SUPFAM" id="SSF52540">
    <property type="entry name" value="P-loop containing nucleoside triphosphate hydrolases"/>
    <property type="match status" value="1"/>
</dbReference>
<feature type="binding site" evidence="8">
    <location>
        <begin position="154"/>
        <end position="158"/>
    </location>
    <ligand>
        <name>ATP</name>
        <dbReference type="ChEBI" id="CHEBI:30616"/>
    </ligand>
</feature>
<evidence type="ECO:0000256" key="5">
    <source>
        <dbReference type="ARBA" id="ARBA00022840"/>
    </source>
</evidence>
<feature type="binding site" evidence="7">
    <location>
        <position position="163"/>
    </location>
    <ligand>
        <name>substrate</name>
    </ligand>
</feature>